<name>A0ABR7QCF5_9FLAO</name>
<dbReference type="Proteomes" id="UP000619238">
    <property type="component" value="Unassembled WGS sequence"/>
</dbReference>
<evidence type="ECO:0000313" key="2">
    <source>
        <dbReference type="Proteomes" id="UP000619238"/>
    </source>
</evidence>
<dbReference type="EMBL" id="JACGWS010000010">
    <property type="protein sequence ID" value="MBC8756198.1"/>
    <property type="molecule type" value="Genomic_DNA"/>
</dbReference>
<gene>
    <name evidence="1" type="ORF">H2O64_16090</name>
</gene>
<sequence>MKKRDLNSLKLNKKVISNLSDKNKITGGSAIECALTMWVCPIVSYTISLAVCPDDSANGCTTTPDETMTCADWSCGCPEK</sequence>
<reference evidence="1 2" key="1">
    <citation type="submission" date="2020-07" db="EMBL/GenBank/DDBJ databases">
        <title>Description of Kordia aestuariivivens sp. nov., isolated from a tidal flat.</title>
        <authorList>
            <person name="Park S."/>
            <person name="Yoon J.-H."/>
        </authorList>
    </citation>
    <scope>NUCLEOTIDE SEQUENCE [LARGE SCALE GENOMIC DNA]</scope>
    <source>
        <strain evidence="1 2">YSTF-M3</strain>
    </source>
</reference>
<dbReference type="RefSeq" id="WP_187563241.1">
    <property type="nucleotide sequence ID" value="NZ_JACGWS010000010.1"/>
</dbReference>
<proteinExistence type="predicted"/>
<evidence type="ECO:0000313" key="1">
    <source>
        <dbReference type="EMBL" id="MBC8756198.1"/>
    </source>
</evidence>
<comment type="caution">
    <text evidence="1">The sequence shown here is derived from an EMBL/GenBank/DDBJ whole genome shotgun (WGS) entry which is preliminary data.</text>
</comment>
<keyword evidence="2" id="KW-1185">Reference proteome</keyword>
<protein>
    <recommendedName>
        <fullName evidence="3">Bacteriocin</fullName>
    </recommendedName>
</protein>
<organism evidence="1 2">
    <name type="scientific">Kordia aestuariivivens</name>
    <dbReference type="NCBI Taxonomy" id="2759037"/>
    <lineage>
        <taxon>Bacteria</taxon>
        <taxon>Pseudomonadati</taxon>
        <taxon>Bacteroidota</taxon>
        <taxon>Flavobacteriia</taxon>
        <taxon>Flavobacteriales</taxon>
        <taxon>Flavobacteriaceae</taxon>
        <taxon>Kordia</taxon>
    </lineage>
</organism>
<evidence type="ECO:0008006" key="3">
    <source>
        <dbReference type="Google" id="ProtNLM"/>
    </source>
</evidence>
<accession>A0ABR7QCF5</accession>